<feature type="signal peptide" evidence="1">
    <location>
        <begin position="1"/>
        <end position="19"/>
    </location>
</feature>
<dbReference type="PANTHER" id="PTHR36573">
    <property type="entry name" value="INTERMEMBRANE PHOSPHOLIPID TRANSPORT SYSTEM BINDING PROTEIN MLAC"/>
    <property type="match status" value="1"/>
</dbReference>
<proteinExistence type="predicted"/>
<keyword evidence="1" id="KW-0732">Signal</keyword>
<feature type="chain" id="PRO_5003155050" description="Toluene tolerance protein" evidence="1">
    <location>
        <begin position="20"/>
        <end position="200"/>
    </location>
</feature>
<dbReference type="PIRSF" id="PIRSF004649">
    <property type="entry name" value="MlaC"/>
    <property type="match status" value="1"/>
</dbReference>
<evidence type="ECO:0000256" key="1">
    <source>
        <dbReference type="SAM" id="SignalP"/>
    </source>
</evidence>
<dbReference type="PANTHER" id="PTHR36573:SF1">
    <property type="entry name" value="INTERMEMBRANE PHOSPHOLIPID TRANSPORT SYSTEM BINDING PROTEIN MLAC"/>
    <property type="match status" value="1"/>
</dbReference>
<dbReference type="Pfam" id="PF05494">
    <property type="entry name" value="MlaC"/>
    <property type="match status" value="1"/>
</dbReference>
<dbReference type="InterPro" id="IPR008869">
    <property type="entry name" value="MlaC/ttg2D"/>
</dbReference>
<evidence type="ECO:0008006" key="3">
    <source>
        <dbReference type="Google" id="ProtNLM"/>
    </source>
</evidence>
<sequence length="200" mass="23282">MKKIMVFLVLILFASVSFSSDLSPLNSLKGPIDQGLGLLKDPKYKDASQRKEQRDKMWEIIRKAFDFTELGGRTLASNWKKFSPRQRKEFTEMFSEVLGNAYLDKIQSEYKGEKVNYVNQEIISDTKAIVNTKIKRANEEIPVNYSMILKDNEWKVYDVKIEGISLVQNYRSQFNDILSKETPDELIKRLSKKLKEQEKG</sequence>
<dbReference type="InterPro" id="IPR042245">
    <property type="entry name" value="Tgt2/MlaC_sf"/>
</dbReference>
<protein>
    <recommendedName>
        <fullName evidence="3">Toluene tolerance protein</fullName>
    </recommendedName>
</protein>
<dbReference type="EMBL" id="FR695869">
    <property type="protein sequence ID" value="CBX28749.1"/>
    <property type="molecule type" value="Genomic_DNA"/>
</dbReference>
<gene>
    <name evidence="2" type="ORF">N47_L13470</name>
</gene>
<dbReference type="Gene3D" id="3.10.450.710">
    <property type="entry name" value="Tgt2/MlaC"/>
    <property type="match status" value="1"/>
</dbReference>
<accession>E1YDV5</accession>
<organism evidence="2">
    <name type="scientific">uncultured Desulfobacterium sp</name>
    <dbReference type="NCBI Taxonomy" id="201089"/>
    <lineage>
        <taxon>Bacteria</taxon>
        <taxon>Pseudomonadati</taxon>
        <taxon>Thermodesulfobacteriota</taxon>
        <taxon>Desulfobacteria</taxon>
        <taxon>Desulfobacterales</taxon>
        <taxon>Desulfobacteriaceae</taxon>
        <taxon>Desulfobacterium</taxon>
        <taxon>environmental samples</taxon>
    </lineage>
</organism>
<evidence type="ECO:0000313" key="2">
    <source>
        <dbReference type="EMBL" id="CBX28749.1"/>
    </source>
</evidence>
<dbReference type="AlphaFoldDB" id="E1YDV5"/>
<name>E1YDV5_9BACT</name>
<reference evidence="2" key="1">
    <citation type="journal article" date="2011" name="Environ. Microbiol.">
        <title>Genomic insights into the metabolic potential of the polycyclic aromatic hydrocarbon degrading sulfate-reducing Deltaproteobacterium N47.</title>
        <authorList>
            <person name="Bergmann F."/>
            <person name="Selesi D."/>
            <person name="Weinmaier T."/>
            <person name="Tischler P."/>
            <person name="Rattei T."/>
            <person name="Meckenstock R.U."/>
        </authorList>
    </citation>
    <scope>NUCLEOTIDE SEQUENCE</scope>
</reference>